<keyword evidence="3" id="KW-1185">Reference proteome</keyword>
<dbReference type="GO" id="GO:0008270">
    <property type="term" value="F:zinc ion binding"/>
    <property type="evidence" value="ECO:0007669"/>
    <property type="project" value="InterPro"/>
</dbReference>
<evidence type="ECO:0000313" key="3">
    <source>
        <dbReference type="Proteomes" id="UP000257109"/>
    </source>
</evidence>
<feature type="region of interest" description="Disordered" evidence="1">
    <location>
        <begin position="1"/>
        <end position="50"/>
    </location>
</feature>
<name>A0A371HQJ6_MUCPR</name>
<feature type="compositionally biased region" description="Polar residues" evidence="1">
    <location>
        <begin position="39"/>
        <end position="50"/>
    </location>
</feature>
<gene>
    <name evidence="2" type="ORF">CR513_11174</name>
</gene>
<feature type="compositionally biased region" description="Basic and acidic residues" evidence="1">
    <location>
        <begin position="10"/>
        <end position="38"/>
    </location>
</feature>
<dbReference type="SUPFAM" id="SSF57756">
    <property type="entry name" value="Retrovirus zinc finger-like domains"/>
    <property type="match status" value="1"/>
</dbReference>
<dbReference type="OrthoDB" id="1747743at2759"/>
<evidence type="ECO:0008006" key="4">
    <source>
        <dbReference type="Google" id="ProtNLM"/>
    </source>
</evidence>
<feature type="compositionally biased region" description="Basic and acidic residues" evidence="1">
    <location>
        <begin position="93"/>
        <end position="102"/>
    </location>
</feature>
<dbReference type="CDD" id="cd00303">
    <property type="entry name" value="retropepsin_like"/>
    <property type="match status" value="1"/>
</dbReference>
<feature type="non-terminal residue" evidence="2">
    <location>
        <position position="1"/>
    </location>
</feature>
<dbReference type="PANTHER" id="PTHR35046:SF9">
    <property type="entry name" value="RNA-DIRECTED DNA POLYMERASE"/>
    <property type="match status" value="1"/>
</dbReference>
<dbReference type="GO" id="GO:0003676">
    <property type="term" value="F:nucleic acid binding"/>
    <property type="evidence" value="ECO:0007669"/>
    <property type="project" value="InterPro"/>
</dbReference>
<sequence>VEIQLKRKHIQEESSQREGQALERKSLKKRSEESENREWATSMTSPNTSKTSSIKCFKCLGKGYISSQCPNKRTTVRREDGEMMKNTSSTCKASKDLSPHEGDISMETESQRENIFHTRCLMLGRVCSLIIDRESYVNVVSVRLVQKLALSTILYPIPYKHKWLSEKGELVVDRQVRVTFSIWSYKDQVLCYVVTMEAAHILLGRP</sequence>
<evidence type="ECO:0000313" key="2">
    <source>
        <dbReference type="EMBL" id="RDY05032.1"/>
    </source>
</evidence>
<protein>
    <recommendedName>
        <fullName evidence="4">CCHC-type domain-containing protein</fullName>
    </recommendedName>
</protein>
<dbReference type="Proteomes" id="UP000257109">
    <property type="component" value="Unassembled WGS sequence"/>
</dbReference>
<dbReference type="InterPro" id="IPR036875">
    <property type="entry name" value="Znf_CCHC_sf"/>
</dbReference>
<feature type="region of interest" description="Disordered" evidence="1">
    <location>
        <begin position="81"/>
        <end position="102"/>
    </location>
</feature>
<organism evidence="2 3">
    <name type="scientific">Mucuna pruriens</name>
    <name type="common">Velvet bean</name>
    <name type="synonym">Dolichos pruriens</name>
    <dbReference type="NCBI Taxonomy" id="157652"/>
    <lineage>
        <taxon>Eukaryota</taxon>
        <taxon>Viridiplantae</taxon>
        <taxon>Streptophyta</taxon>
        <taxon>Embryophyta</taxon>
        <taxon>Tracheophyta</taxon>
        <taxon>Spermatophyta</taxon>
        <taxon>Magnoliopsida</taxon>
        <taxon>eudicotyledons</taxon>
        <taxon>Gunneridae</taxon>
        <taxon>Pentapetalae</taxon>
        <taxon>rosids</taxon>
        <taxon>fabids</taxon>
        <taxon>Fabales</taxon>
        <taxon>Fabaceae</taxon>
        <taxon>Papilionoideae</taxon>
        <taxon>50 kb inversion clade</taxon>
        <taxon>NPAAA clade</taxon>
        <taxon>indigoferoid/millettioid clade</taxon>
        <taxon>Phaseoleae</taxon>
        <taxon>Mucuna</taxon>
    </lineage>
</organism>
<evidence type="ECO:0000256" key="1">
    <source>
        <dbReference type="SAM" id="MobiDB-lite"/>
    </source>
</evidence>
<dbReference type="EMBL" id="QJKJ01001957">
    <property type="protein sequence ID" value="RDY05032.1"/>
    <property type="molecule type" value="Genomic_DNA"/>
</dbReference>
<proteinExistence type="predicted"/>
<accession>A0A371HQJ6</accession>
<dbReference type="AlphaFoldDB" id="A0A371HQJ6"/>
<dbReference type="PANTHER" id="PTHR35046">
    <property type="entry name" value="ZINC KNUCKLE (CCHC-TYPE) FAMILY PROTEIN"/>
    <property type="match status" value="1"/>
</dbReference>
<comment type="caution">
    <text evidence="2">The sequence shown here is derived from an EMBL/GenBank/DDBJ whole genome shotgun (WGS) entry which is preliminary data.</text>
</comment>
<reference evidence="2" key="1">
    <citation type="submission" date="2018-05" db="EMBL/GenBank/DDBJ databases">
        <title>Draft genome of Mucuna pruriens seed.</title>
        <authorList>
            <person name="Nnadi N.E."/>
            <person name="Vos R."/>
            <person name="Hasami M.H."/>
            <person name="Devisetty U.K."/>
            <person name="Aguiy J.C."/>
        </authorList>
    </citation>
    <scope>NUCLEOTIDE SEQUENCE [LARGE SCALE GENOMIC DNA]</scope>
    <source>
        <strain evidence="2">JCA_2017</strain>
    </source>
</reference>